<evidence type="ECO:0000256" key="3">
    <source>
        <dbReference type="ARBA" id="ARBA00022448"/>
    </source>
</evidence>
<dbReference type="InterPro" id="IPR038770">
    <property type="entry name" value="Na+/solute_symporter_sf"/>
</dbReference>
<name>A0ABS0HW45_9HYPH</name>
<dbReference type="NCBIfam" id="NF007950">
    <property type="entry name" value="PRK10669.1"/>
    <property type="match status" value="1"/>
</dbReference>
<dbReference type="PANTHER" id="PTHR42751:SF1">
    <property type="entry name" value="CATION_PROTON ANTIPORTER YBAL-RELATED"/>
    <property type="match status" value="1"/>
</dbReference>
<feature type="transmembrane region" description="Helical" evidence="8">
    <location>
        <begin position="368"/>
        <end position="387"/>
    </location>
</feature>
<keyword evidence="11" id="KW-1185">Reference proteome</keyword>
<feature type="transmembrane region" description="Helical" evidence="8">
    <location>
        <begin position="334"/>
        <end position="356"/>
    </location>
</feature>
<protein>
    <submittedName>
        <fullName evidence="10">Kef family K(+) transporter</fullName>
    </submittedName>
</protein>
<evidence type="ECO:0000256" key="1">
    <source>
        <dbReference type="ARBA" id="ARBA00004141"/>
    </source>
</evidence>
<dbReference type="Pfam" id="PF02254">
    <property type="entry name" value="TrkA_N"/>
    <property type="match status" value="1"/>
</dbReference>
<dbReference type="InterPro" id="IPR003148">
    <property type="entry name" value="RCK_N"/>
</dbReference>
<keyword evidence="3" id="KW-0813">Transport</keyword>
<feature type="transmembrane region" description="Helical" evidence="8">
    <location>
        <begin position="57"/>
        <end position="76"/>
    </location>
</feature>
<feature type="transmembrane region" description="Helical" evidence="8">
    <location>
        <begin position="280"/>
        <end position="298"/>
    </location>
</feature>
<evidence type="ECO:0000256" key="5">
    <source>
        <dbReference type="ARBA" id="ARBA00022989"/>
    </source>
</evidence>
<reference evidence="10 11" key="1">
    <citation type="submission" date="2020-11" db="EMBL/GenBank/DDBJ databases">
        <authorList>
            <person name="Kim M.K."/>
        </authorList>
    </citation>
    <scope>NUCLEOTIDE SEQUENCE [LARGE SCALE GENOMIC DNA]</scope>
    <source>
        <strain evidence="10 11">BT290</strain>
    </source>
</reference>
<feature type="transmembrane region" description="Helical" evidence="8">
    <location>
        <begin position="305"/>
        <end position="328"/>
    </location>
</feature>
<dbReference type="Gene3D" id="3.40.50.720">
    <property type="entry name" value="NAD(P)-binding Rossmann-like Domain"/>
    <property type="match status" value="1"/>
</dbReference>
<comment type="caution">
    <text evidence="10">The sequence shown here is derived from an EMBL/GenBank/DDBJ whole genome shotgun (WGS) entry which is preliminary data.</text>
</comment>
<sequence>MPHHTPLISTIVVGLVLAFVFGALAHRFRLSPLIGYLLAGVLVGPFTPGYVADQGLANQLAEIGVILLMFGVGLHFSLKDLLSVRAIAIPGAVVQITSATALGMGLAWLMGWSIDGGIVFGLALSVASTVVLLRALQERRLVETERGHIAVGWLIVEDLAMVLTLVLLPAFAEATSGGSADLESIVISLGLTLGKVIAFVAIMLIIGRRVIPWILHYVAHTGSRELFRLAVLAIALGAAFGAAELFGVSFALGAFFAGMVLSESELSHQAASETLPLRDAFAVLFFVSVGMLFDPMILITDFGPVIATVLIIVVGKSLAAFAIVRLFGHPNSTALTIAASLAQIGEFSFILAGLGLGLQILPEKGHDLILAGAILSILINPFLFTVLDRWFAKRETIRAQAKADAVAAEKEAIAAQKAATDAAREPLPVTSLTDHVVLVGHGRVGKYISCKMASIGAPLLVIETNKEQVVDIQKDGREVIVGNAADPEVAAAANIGKARCLLVAIPDAFESGQVVEQARRINHDLPIIVRAHSFAQEEHVMKHGATRIVMGEQEIARAMFAAVPDAPRTPVLSSVEEADDIVDEDHDGTGPGHDTAASSAYMLRPKADADEAGGNAPEQGLLRQPPNEPGR</sequence>
<evidence type="ECO:0000256" key="8">
    <source>
        <dbReference type="SAM" id="Phobius"/>
    </source>
</evidence>
<evidence type="ECO:0000256" key="4">
    <source>
        <dbReference type="ARBA" id="ARBA00022692"/>
    </source>
</evidence>
<dbReference type="InterPro" id="IPR036291">
    <property type="entry name" value="NAD(P)-bd_dom_sf"/>
</dbReference>
<dbReference type="Gene3D" id="1.20.1530.20">
    <property type="match status" value="1"/>
</dbReference>
<evidence type="ECO:0000256" key="7">
    <source>
        <dbReference type="SAM" id="MobiDB-lite"/>
    </source>
</evidence>
<dbReference type="PANTHER" id="PTHR42751">
    <property type="entry name" value="SODIUM/HYDROGEN EXCHANGER FAMILY/TRKA DOMAIN PROTEIN"/>
    <property type="match status" value="1"/>
</dbReference>
<dbReference type="Pfam" id="PF00999">
    <property type="entry name" value="Na_H_Exchanger"/>
    <property type="match status" value="1"/>
</dbReference>
<feature type="transmembrane region" description="Helical" evidence="8">
    <location>
        <begin position="148"/>
        <end position="172"/>
    </location>
</feature>
<dbReference type="SUPFAM" id="SSF51735">
    <property type="entry name" value="NAD(P)-binding Rossmann-fold domains"/>
    <property type="match status" value="1"/>
</dbReference>
<feature type="domain" description="RCK N-terminal" evidence="9">
    <location>
        <begin position="433"/>
        <end position="550"/>
    </location>
</feature>
<evidence type="ECO:0000256" key="2">
    <source>
        <dbReference type="ARBA" id="ARBA00005551"/>
    </source>
</evidence>
<keyword evidence="4 8" id="KW-0812">Transmembrane</keyword>
<gene>
    <name evidence="10" type="ORF">I2H36_16985</name>
</gene>
<feature type="transmembrane region" description="Helical" evidence="8">
    <location>
        <begin position="227"/>
        <end position="260"/>
    </location>
</feature>
<feature type="transmembrane region" description="Helical" evidence="8">
    <location>
        <begin position="88"/>
        <end position="110"/>
    </location>
</feature>
<comment type="similarity">
    <text evidence="2">Belongs to the monovalent cation:proton antiporter 2 (CPA2) transporter (TC 2.A.37) family.</text>
</comment>
<feature type="transmembrane region" description="Helical" evidence="8">
    <location>
        <begin position="184"/>
        <end position="206"/>
    </location>
</feature>
<feature type="transmembrane region" description="Helical" evidence="8">
    <location>
        <begin position="6"/>
        <end position="26"/>
    </location>
</feature>
<feature type="region of interest" description="Disordered" evidence="7">
    <location>
        <begin position="582"/>
        <end position="631"/>
    </location>
</feature>
<keyword evidence="5 8" id="KW-1133">Transmembrane helix</keyword>
<dbReference type="RefSeq" id="WP_196265093.1">
    <property type="nucleotide sequence ID" value="NZ_JADQDN010000011.1"/>
</dbReference>
<evidence type="ECO:0000256" key="6">
    <source>
        <dbReference type="ARBA" id="ARBA00023136"/>
    </source>
</evidence>
<comment type="subcellular location">
    <subcellularLocation>
        <location evidence="1">Membrane</location>
        <topology evidence="1">Multi-pass membrane protein</topology>
    </subcellularLocation>
</comment>
<organism evidence="10 11">
    <name type="scientific">Microvirga terrestris</name>
    <dbReference type="NCBI Taxonomy" id="2791024"/>
    <lineage>
        <taxon>Bacteria</taxon>
        <taxon>Pseudomonadati</taxon>
        <taxon>Pseudomonadota</taxon>
        <taxon>Alphaproteobacteria</taxon>
        <taxon>Hyphomicrobiales</taxon>
        <taxon>Methylobacteriaceae</taxon>
        <taxon>Microvirga</taxon>
    </lineage>
</organism>
<dbReference type="InterPro" id="IPR006153">
    <property type="entry name" value="Cation/H_exchanger_TM"/>
</dbReference>
<evidence type="ECO:0000313" key="11">
    <source>
        <dbReference type="Proteomes" id="UP000611708"/>
    </source>
</evidence>
<dbReference type="EMBL" id="JADQDN010000011">
    <property type="protein sequence ID" value="MBF9197736.1"/>
    <property type="molecule type" value="Genomic_DNA"/>
</dbReference>
<keyword evidence="6 8" id="KW-0472">Membrane</keyword>
<feature type="transmembrane region" description="Helical" evidence="8">
    <location>
        <begin position="116"/>
        <end position="136"/>
    </location>
</feature>
<feature type="transmembrane region" description="Helical" evidence="8">
    <location>
        <begin position="33"/>
        <end position="51"/>
    </location>
</feature>
<evidence type="ECO:0000259" key="9">
    <source>
        <dbReference type="PROSITE" id="PS51201"/>
    </source>
</evidence>
<dbReference type="Proteomes" id="UP000611708">
    <property type="component" value="Unassembled WGS sequence"/>
</dbReference>
<dbReference type="PROSITE" id="PS51201">
    <property type="entry name" value="RCK_N"/>
    <property type="match status" value="1"/>
</dbReference>
<proteinExistence type="inferred from homology"/>
<evidence type="ECO:0000313" key="10">
    <source>
        <dbReference type="EMBL" id="MBF9197736.1"/>
    </source>
</evidence>
<accession>A0ABS0HW45</accession>